<proteinExistence type="predicted"/>
<evidence type="ECO:0000313" key="1">
    <source>
        <dbReference type="EMBL" id="VFK65126.1"/>
    </source>
</evidence>
<name>A0A451AGH6_9GAMM</name>
<dbReference type="EMBL" id="CAADFZ010000057">
    <property type="protein sequence ID" value="VFK65126.1"/>
    <property type="molecule type" value="Genomic_DNA"/>
</dbReference>
<organism evidence="1">
    <name type="scientific">Candidatus Kentrum sp. UNK</name>
    <dbReference type="NCBI Taxonomy" id="2126344"/>
    <lineage>
        <taxon>Bacteria</taxon>
        <taxon>Pseudomonadati</taxon>
        <taxon>Pseudomonadota</taxon>
        <taxon>Gammaproteobacteria</taxon>
        <taxon>Candidatus Kentrum</taxon>
    </lineage>
</organism>
<evidence type="ECO:0008006" key="3">
    <source>
        <dbReference type="Google" id="ProtNLM"/>
    </source>
</evidence>
<sequence>MSESFQSARFGKRLWLTNHAIESMAKRNVTLHEIMRLIEEREYRAKGETHGWIFRHFPERSNNLMRAAVVNKQTITVKTVNLFISRSALQINQVLRALY</sequence>
<accession>A0A451AGH6</accession>
<evidence type="ECO:0000313" key="2">
    <source>
        <dbReference type="EMBL" id="VFK71303.1"/>
    </source>
</evidence>
<dbReference type="AlphaFoldDB" id="A0A451AGH6"/>
<reference evidence="1" key="1">
    <citation type="submission" date="2019-02" db="EMBL/GenBank/DDBJ databases">
        <authorList>
            <person name="Gruber-Vodicka R. H."/>
            <person name="Seah K. B. B."/>
        </authorList>
    </citation>
    <scope>NUCLEOTIDE SEQUENCE</scope>
    <source>
        <strain evidence="2">BECK_BY19</strain>
        <strain evidence="1">BECK_BY8</strain>
    </source>
</reference>
<protein>
    <recommendedName>
        <fullName evidence="3">DUF4258 domain-containing protein</fullName>
    </recommendedName>
</protein>
<dbReference type="EMBL" id="CAADGD010000059">
    <property type="protein sequence ID" value="VFK71303.1"/>
    <property type="molecule type" value="Genomic_DNA"/>
</dbReference>
<gene>
    <name evidence="1" type="ORF">BECKUNK1418G_GA0071005_105716</name>
    <name evidence="2" type="ORF">BECKUNK1418H_GA0071006_105916</name>
</gene>